<organism evidence="2">
    <name type="scientific">Pyramimonas obovata</name>
    <dbReference type="NCBI Taxonomy" id="1411642"/>
    <lineage>
        <taxon>Eukaryota</taxon>
        <taxon>Viridiplantae</taxon>
        <taxon>Chlorophyta</taxon>
        <taxon>Pyramimonadophyceae</taxon>
        <taxon>Pyramimonadales</taxon>
        <taxon>Pyramimonadaceae</taxon>
        <taxon>Pyramimonas</taxon>
        <taxon>Pyramimonas incertae sedis</taxon>
    </lineage>
</organism>
<dbReference type="Gene3D" id="3.20.20.100">
    <property type="entry name" value="NADP-dependent oxidoreductase domain"/>
    <property type="match status" value="1"/>
</dbReference>
<dbReference type="InterPro" id="IPR036812">
    <property type="entry name" value="NAD(P)_OxRdtase_dom_sf"/>
</dbReference>
<dbReference type="AlphaFoldDB" id="A0A7S0RQD5"/>
<dbReference type="SUPFAM" id="SSF51430">
    <property type="entry name" value="NAD(P)-linked oxidoreductase"/>
    <property type="match status" value="1"/>
</dbReference>
<proteinExistence type="predicted"/>
<accession>A0A7S0RQD5</accession>
<feature type="domain" description="NADP-dependent oxidoreductase" evidence="1">
    <location>
        <begin position="24"/>
        <end position="371"/>
    </location>
</feature>
<evidence type="ECO:0000259" key="1">
    <source>
        <dbReference type="Pfam" id="PF00248"/>
    </source>
</evidence>
<evidence type="ECO:0000313" key="2">
    <source>
        <dbReference type="EMBL" id="CAD8684445.1"/>
    </source>
</evidence>
<dbReference type="InterPro" id="IPR050523">
    <property type="entry name" value="AKR_Detox_Biosynth"/>
</dbReference>
<dbReference type="PANTHER" id="PTHR43364">
    <property type="entry name" value="NADH-SPECIFIC METHYLGLYOXAL REDUCTASE-RELATED"/>
    <property type="match status" value="1"/>
</dbReference>
<protein>
    <recommendedName>
        <fullName evidence="1">NADP-dependent oxidoreductase domain-containing protein</fullName>
    </recommendedName>
</protein>
<sequence length="402" mass="45357">MSVTRGDMKYVKFGNSDMMVSECCAGTMTWGSFNDKEEQAWEQMDALWDAGVNFYDTAELYPVAFNYGKTTEVWMGNWMEKRIAEGKFERSKIYIATKVNPMGIGCPDDSRAGKPHSYDKEVVFASCRGSLERLKTSYIDLYQFHWPSRDTPIFGGVQWKRNGEDRPMPANDKGELDKFEQTVLSAKALIDEGLIKYWGLSNENGFGITMICMMCDKLGCPRPISLQNDFSLVDRVYENDPLEACHRFGIVGLPYGALAGGVLTGKYHKKGELYAQKDAAERPLDECRMRKCPEFQPRYGFPMAMKATEKYMALAEKYGLSPCEMALAWANSRWYNGAIIIGTTTVRQVAECVGAFKITLPDELMKEIDVIHEEVRNPICFYADKPTCAAAPWLADQITCSA</sequence>
<dbReference type="InterPro" id="IPR023210">
    <property type="entry name" value="NADP_OxRdtase_dom"/>
</dbReference>
<dbReference type="CDD" id="cd19094">
    <property type="entry name" value="AKR_Tas-like"/>
    <property type="match status" value="1"/>
</dbReference>
<gene>
    <name evidence="2" type="ORF">POBO1169_LOCUS16826</name>
</gene>
<name>A0A7S0RQD5_9CHLO</name>
<dbReference type="EMBL" id="HBFA01033483">
    <property type="protein sequence ID" value="CAD8684445.1"/>
    <property type="molecule type" value="Transcribed_RNA"/>
</dbReference>
<reference evidence="2" key="1">
    <citation type="submission" date="2021-01" db="EMBL/GenBank/DDBJ databases">
        <authorList>
            <person name="Corre E."/>
            <person name="Pelletier E."/>
            <person name="Niang G."/>
            <person name="Scheremetjew M."/>
            <person name="Finn R."/>
            <person name="Kale V."/>
            <person name="Holt S."/>
            <person name="Cochrane G."/>
            <person name="Meng A."/>
            <person name="Brown T."/>
            <person name="Cohen L."/>
        </authorList>
    </citation>
    <scope>NUCLEOTIDE SEQUENCE</scope>
    <source>
        <strain evidence="2">CCMP722</strain>
    </source>
</reference>
<dbReference type="PANTHER" id="PTHR43364:SF17">
    <property type="entry name" value="ALDO KETO REDUCTASE"/>
    <property type="match status" value="1"/>
</dbReference>
<dbReference type="Pfam" id="PF00248">
    <property type="entry name" value="Aldo_ket_red"/>
    <property type="match status" value="1"/>
</dbReference>